<reference evidence="2 3" key="1">
    <citation type="submission" date="2017-04" db="EMBL/GenBank/DDBJ databases">
        <authorList>
            <person name="Afonso C.L."/>
            <person name="Miller P.J."/>
            <person name="Scott M.A."/>
            <person name="Spackman E."/>
            <person name="Goraichik I."/>
            <person name="Dimitrov K.M."/>
            <person name="Suarez D.L."/>
            <person name="Swayne D.E."/>
        </authorList>
    </citation>
    <scope>NUCLEOTIDE SEQUENCE [LARGE SCALE GENOMIC DNA]</scope>
    <source>
        <strain evidence="2 3">USBA 355</strain>
    </source>
</reference>
<accession>A0A1Y6CYB9</accession>
<feature type="region of interest" description="Disordered" evidence="1">
    <location>
        <begin position="50"/>
        <end position="113"/>
    </location>
</feature>
<evidence type="ECO:0000313" key="2">
    <source>
        <dbReference type="EMBL" id="SMF82873.1"/>
    </source>
</evidence>
<keyword evidence="3" id="KW-1185">Reference proteome</keyword>
<gene>
    <name evidence="2" type="ORF">SAMN05428998_14815</name>
</gene>
<sequence>MATARERILEAQLRSLALAARVYLAHRFDRPKTRELLADELISIETWLREHPAGRPVQLPEPDLAPAPEDPLEGRAEASAPAPDPRPRGDRPTNEAGRAAADAWKARAPYADA</sequence>
<dbReference type="RefSeq" id="WP_085127008.1">
    <property type="nucleotide sequence ID" value="NZ_FWZX01000048.1"/>
</dbReference>
<feature type="compositionally biased region" description="Low complexity" evidence="1">
    <location>
        <begin position="96"/>
        <end position="113"/>
    </location>
</feature>
<dbReference type="EMBL" id="FWZX01000048">
    <property type="protein sequence ID" value="SMF82873.1"/>
    <property type="molecule type" value="Genomic_DNA"/>
</dbReference>
<evidence type="ECO:0000256" key="1">
    <source>
        <dbReference type="SAM" id="MobiDB-lite"/>
    </source>
</evidence>
<name>A0A1Y6CYB9_9PROT</name>
<proteinExistence type="predicted"/>
<organism evidence="2 3">
    <name type="scientific">Tistlia consotensis USBA 355</name>
    <dbReference type="NCBI Taxonomy" id="560819"/>
    <lineage>
        <taxon>Bacteria</taxon>
        <taxon>Pseudomonadati</taxon>
        <taxon>Pseudomonadota</taxon>
        <taxon>Alphaproteobacteria</taxon>
        <taxon>Rhodospirillales</taxon>
        <taxon>Rhodovibrionaceae</taxon>
        <taxon>Tistlia</taxon>
    </lineage>
</organism>
<protein>
    <submittedName>
        <fullName evidence="2">Uncharacterized protein</fullName>
    </submittedName>
</protein>
<evidence type="ECO:0000313" key="3">
    <source>
        <dbReference type="Proteomes" id="UP000192917"/>
    </source>
</evidence>
<dbReference type="AlphaFoldDB" id="A0A1Y6CYB9"/>
<dbReference type="Proteomes" id="UP000192917">
    <property type="component" value="Unassembled WGS sequence"/>
</dbReference>
<dbReference type="STRING" id="560819.SAMN05428998_14815"/>